<evidence type="ECO:0000313" key="4">
    <source>
        <dbReference type="EnsemblPlants" id="KEH40086"/>
    </source>
</evidence>
<dbReference type="STRING" id="3880.A0A072VEP7"/>
<reference evidence="3" key="4">
    <citation type="journal article" date="2018" name="Nat. Plants">
        <title>Whole-genome landscape of Medicago truncatula symbiotic genes.</title>
        <authorList>
            <person name="Pecrix Y."/>
            <person name="Gamas P."/>
            <person name="Carrere S."/>
        </authorList>
    </citation>
    <scope>NUCLEOTIDE SEQUENCE</scope>
    <source>
        <tissue evidence="3">Leaves</tissue>
    </source>
</reference>
<dbReference type="Proteomes" id="UP000265566">
    <property type="component" value="Chromosome 1"/>
</dbReference>
<feature type="region of interest" description="Disordered" evidence="1">
    <location>
        <begin position="250"/>
        <end position="322"/>
    </location>
</feature>
<dbReference type="AlphaFoldDB" id="A0A072VEP7"/>
<feature type="compositionally biased region" description="Basic and acidic residues" evidence="1">
    <location>
        <begin position="272"/>
        <end position="289"/>
    </location>
</feature>
<evidence type="ECO:0000313" key="3">
    <source>
        <dbReference type="EMBL" id="RHN77414.1"/>
    </source>
</evidence>
<feature type="compositionally biased region" description="Basic and acidic residues" evidence="1">
    <location>
        <begin position="170"/>
        <end position="183"/>
    </location>
</feature>
<reference evidence="4" key="3">
    <citation type="submission" date="2015-04" db="UniProtKB">
        <authorList>
            <consortium name="EnsemblPlants"/>
        </authorList>
    </citation>
    <scope>IDENTIFICATION</scope>
    <source>
        <strain evidence="4">cv. Jemalong A17</strain>
    </source>
</reference>
<evidence type="ECO:0000256" key="1">
    <source>
        <dbReference type="SAM" id="MobiDB-lite"/>
    </source>
</evidence>
<reference evidence="2 5" key="1">
    <citation type="journal article" date="2011" name="Nature">
        <title>The Medicago genome provides insight into the evolution of rhizobial symbioses.</title>
        <authorList>
            <person name="Young N.D."/>
            <person name="Debelle F."/>
            <person name="Oldroyd G.E."/>
            <person name="Geurts R."/>
            <person name="Cannon S.B."/>
            <person name="Udvardi M.K."/>
            <person name="Benedito V.A."/>
            <person name="Mayer K.F."/>
            <person name="Gouzy J."/>
            <person name="Schoof H."/>
            <person name="Van de Peer Y."/>
            <person name="Proost S."/>
            <person name="Cook D.R."/>
            <person name="Meyers B.C."/>
            <person name="Spannagl M."/>
            <person name="Cheung F."/>
            <person name="De Mita S."/>
            <person name="Krishnakumar V."/>
            <person name="Gundlach H."/>
            <person name="Zhou S."/>
            <person name="Mudge J."/>
            <person name="Bharti A.K."/>
            <person name="Murray J.D."/>
            <person name="Naoumkina M.A."/>
            <person name="Rosen B."/>
            <person name="Silverstein K.A."/>
            <person name="Tang H."/>
            <person name="Rombauts S."/>
            <person name="Zhao P.X."/>
            <person name="Zhou P."/>
            <person name="Barbe V."/>
            <person name="Bardou P."/>
            <person name="Bechner M."/>
            <person name="Bellec A."/>
            <person name="Berger A."/>
            <person name="Berges H."/>
            <person name="Bidwell S."/>
            <person name="Bisseling T."/>
            <person name="Choisne N."/>
            <person name="Couloux A."/>
            <person name="Denny R."/>
            <person name="Deshpande S."/>
            <person name="Dai X."/>
            <person name="Doyle J.J."/>
            <person name="Dudez A.M."/>
            <person name="Farmer A.D."/>
            <person name="Fouteau S."/>
            <person name="Franken C."/>
            <person name="Gibelin C."/>
            <person name="Gish J."/>
            <person name="Goldstein S."/>
            <person name="Gonzalez A.J."/>
            <person name="Green P.J."/>
            <person name="Hallab A."/>
            <person name="Hartog M."/>
            <person name="Hua A."/>
            <person name="Humphray S.J."/>
            <person name="Jeong D.H."/>
            <person name="Jing Y."/>
            <person name="Jocker A."/>
            <person name="Kenton S.M."/>
            <person name="Kim D.J."/>
            <person name="Klee K."/>
            <person name="Lai H."/>
            <person name="Lang C."/>
            <person name="Lin S."/>
            <person name="Macmil S.L."/>
            <person name="Magdelenat G."/>
            <person name="Matthews L."/>
            <person name="McCorrison J."/>
            <person name="Monaghan E.L."/>
            <person name="Mun J.H."/>
            <person name="Najar F.Z."/>
            <person name="Nicholson C."/>
            <person name="Noirot C."/>
            <person name="O'Bleness M."/>
            <person name="Paule C.R."/>
            <person name="Poulain J."/>
            <person name="Prion F."/>
            <person name="Qin B."/>
            <person name="Qu C."/>
            <person name="Retzel E.F."/>
            <person name="Riddle C."/>
            <person name="Sallet E."/>
            <person name="Samain S."/>
            <person name="Samson N."/>
            <person name="Sanders I."/>
            <person name="Saurat O."/>
            <person name="Scarpelli C."/>
            <person name="Schiex T."/>
            <person name="Segurens B."/>
            <person name="Severin A.J."/>
            <person name="Sherrier D.J."/>
            <person name="Shi R."/>
            <person name="Sims S."/>
            <person name="Singer S.R."/>
            <person name="Sinharoy S."/>
            <person name="Sterck L."/>
            <person name="Viollet A."/>
            <person name="Wang B.B."/>
            <person name="Wang K."/>
            <person name="Wang M."/>
            <person name="Wang X."/>
            <person name="Warfsmann J."/>
            <person name="Weissenbach J."/>
            <person name="White D.D."/>
            <person name="White J.D."/>
            <person name="Wiley G.B."/>
            <person name="Wincker P."/>
            <person name="Xing Y."/>
            <person name="Yang L."/>
            <person name="Yao Z."/>
            <person name="Ying F."/>
            <person name="Zhai J."/>
            <person name="Zhou L."/>
            <person name="Zuber A."/>
            <person name="Denarie J."/>
            <person name="Dixon R.A."/>
            <person name="May G.D."/>
            <person name="Schwartz D.C."/>
            <person name="Rogers J."/>
            <person name="Quetier F."/>
            <person name="Town C.D."/>
            <person name="Roe B.A."/>
        </authorList>
    </citation>
    <scope>NUCLEOTIDE SEQUENCE [LARGE SCALE GENOMIC DNA]</scope>
    <source>
        <strain evidence="2">A17</strain>
        <strain evidence="4 5">cv. Jemalong A17</strain>
    </source>
</reference>
<feature type="region of interest" description="Disordered" evidence="1">
    <location>
        <begin position="52"/>
        <end position="237"/>
    </location>
</feature>
<feature type="compositionally biased region" description="Basic and acidic residues" evidence="1">
    <location>
        <begin position="204"/>
        <end position="228"/>
    </location>
</feature>
<gene>
    <name evidence="4" type="primary">25482095</name>
    <name evidence="2" type="ordered locus">MTR_1g021875</name>
    <name evidence="3" type="ORF">MtrunA17_Chr1g0154531</name>
</gene>
<feature type="compositionally biased region" description="Basic and acidic residues" evidence="1">
    <location>
        <begin position="52"/>
        <end position="68"/>
    </location>
</feature>
<dbReference type="Gramene" id="rna864">
    <property type="protein sequence ID" value="RHN77414.1"/>
    <property type="gene ID" value="gene864"/>
</dbReference>
<dbReference type="PANTHER" id="PTHR38372:SF2">
    <property type="entry name" value="DENTIN SIALOPHOSPHOPROTEIN-LIKE PROTEIN"/>
    <property type="match status" value="1"/>
</dbReference>
<proteinExistence type="predicted"/>
<protein>
    <recommendedName>
        <fullName evidence="6">Dentin sialophosphoprotein-like</fullName>
    </recommendedName>
</protein>
<dbReference type="EMBL" id="PSQE01000001">
    <property type="protein sequence ID" value="RHN77414.1"/>
    <property type="molecule type" value="Genomic_DNA"/>
</dbReference>
<dbReference type="Proteomes" id="UP000002051">
    <property type="component" value="Unassembled WGS sequence"/>
</dbReference>
<organism evidence="2 5">
    <name type="scientific">Medicago truncatula</name>
    <name type="common">Barrel medic</name>
    <name type="synonym">Medicago tribuloides</name>
    <dbReference type="NCBI Taxonomy" id="3880"/>
    <lineage>
        <taxon>Eukaryota</taxon>
        <taxon>Viridiplantae</taxon>
        <taxon>Streptophyta</taxon>
        <taxon>Embryophyta</taxon>
        <taxon>Tracheophyta</taxon>
        <taxon>Spermatophyta</taxon>
        <taxon>Magnoliopsida</taxon>
        <taxon>eudicotyledons</taxon>
        <taxon>Gunneridae</taxon>
        <taxon>Pentapetalae</taxon>
        <taxon>rosids</taxon>
        <taxon>fabids</taxon>
        <taxon>Fabales</taxon>
        <taxon>Fabaceae</taxon>
        <taxon>Papilionoideae</taxon>
        <taxon>50 kb inversion clade</taxon>
        <taxon>NPAAA clade</taxon>
        <taxon>Hologalegina</taxon>
        <taxon>IRL clade</taxon>
        <taxon>Trifolieae</taxon>
        <taxon>Medicago</taxon>
    </lineage>
</organism>
<evidence type="ECO:0000313" key="5">
    <source>
        <dbReference type="Proteomes" id="UP000002051"/>
    </source>
</evidence>
<accession>A0A072VEP7</accession>
<dbReference type="OrthoDB" id="4869960at2759"/>
<sequence length="322" mass="35380">MVEGDDLCDSLEQHQGVDGNGLLVESGCAWRKVNLQRILEESTKNLVKMRSHEAGHNLKPHKSPEENHNQTPAVEEFHDQTFAAQGLHDQTFAPQGGFDYSEGRSGSSSASGSDSESNSSDSGSDSGSYSSSRSRSSDGSSSESSSDSESDTSSSSEGLESTDEDVDILSDEKEPKHQAEVCDQRTSLPIPVKSLDGKSTQNAVDEKQDDNKSDAVDIEKDSSKEWEAKMAPTTNTISDRVRKYAEETKAFSYDYQQPQERKDYTRSSFYERGSEVKDSSRNEQSDSFEKLSTGKHQRDSELKNIGEKSEGTKRLKGGNLDS</sequence>
<dbReference type="HOGENOM" id="CLU_864263_0_0_1"/>
<reference evidence="2 5" key="2">
    <citation type="journal article" date="2014" name="BMC Genomics">
        <title>An improved genome release (version Mt4.0) for the model legume Medicago truncatula.</title>
        <authorList>
            <person name="Tang H."/>
            <person name="Krishnakumar V."/>
            <person name="Bidwell S."/>
            <person name="Rosen B."/>
            <person name="Chan A."/>
            <person name="Zhou S."/>
            <person name="Gentzbittel L."/>
            <person name="Childs K.L."/>
            <person name="Yandell M."/>
            <person name="Gundlach H."/>
            <person name="Mayer K.F."/>
            <person name="Schwartz D.C."/>
            <person name="Town C.D."/>
        </authorList>
    </citation>
    <scope>GENOME REANNOTATION</scope>
    <source>
        <strain evidence="2">A17</strain>
        <strain evidence="4 5">cv. Jemalong A17</strain>
    </source>
</reference>
<dbReference type="EnsemblPlants" id="KEH40086">
    <property type="protein sequence ID" value="KEH40086"/>
    <property type="gene ID" value="MTR_1g021875"/>
</dbReference>
<dbReference type="PANTHER" id="PTHR38372">
    <property type="entry name" value="DENTIN SIALOPHOSPHOPROTEIN-LIKE PROTEIN"/>
    <property type="match status" value="1"/>
</dbReference>
<feature type="compositionally biased region" description="Acidic residues" evidence="1">
    <location>
        <begin position="160"/>
        <end position="169"/>
    </location>
</feature>
<evidence type="ECO:0008006" key="6">
    <source>
        <dbReference type="Google" id="ProtNLM"/>
    </source>
</evidence>
<dbReference type="EMBL" id="CM001217">
    <property type="protein sequence ID" value="KEH40086.1"/>
    <property type="molecule type" value="Genomic_DNA"/>
</dbReference>
<name>A0A072VEP7_MEDTR</name>
<feature type="compositionally biased region" description="Low complexity" evidence="1">
    <location>
        <begin position="103"/>
        <end position="159"/>
    </location>
</feature>
<evidence type="ECO:0000313" key="2">
    <source>
        <dbReference type="EMBL" id="KEH40086.1"/>
    </source>
</evidence>
<keyword evidence="5" id="KW-1185">Reference proteome</keyword>
<feature type="compositionally biased region" description="Basic and acidic residues" evidence="1">
    <location>
        <begin position="296"/>
        <end position="313"/>
    </location>
</feature>